<dbReference type="InterPro" id="IPR044946">
    <property type="entry name" value="Restrct_endonuc_typeI_TRD_sf"/>
</dbReference>
<keyword evidence="2" id="KW-0680">Restriction system</keyword>
<dbReference type="GO" id="GO:0003677">
    <property type="term" value="F:DNA binding"/>
    <property type="evidence" value="ECO:0007669"/>
    <property type="project" value="UniProtKB-KW"/>
</dbReference>
<dbReference type="SUPFAM" id="SSF116734">
    <property type="entry name" value="DNA methylase specificity domain"/>
    <property type="match status" value="1"/>
</dbReference>
<dbReference type="Gene3D" id="3.90.220.20">
    <property type="entry name" value="DNA methylase specificity domains"/>
    <property type="match status" value="1"/>
</dbReference>
<keyword evidence="5" id="KW-0255">Endonuclease</keyword>
<comment type="caution">
    <text evidence="5">The sequence shown here is derived from an EMBL/GenBank/DDBJ whole genome shotgun (WGS) entry which is preliminary data.</text>
</comment>
<dbReference type="EMBL" id="MWIP01000111">
    <property type="protein sequence ID" value="KAF1682920.1"/>
    <property type="molecule type" value="Genomic_DNA"/>
</dbReference>
<keyword evidence="6" id="KW-1185">Reference proteome</keyword>
<keyword evidence="3" id="KW-0238">DNA-binding</keyword>
<evidence type="ECO:0000256" key="3">
    <source>
        <dbReference type="ARBA" id="ARBA00023125"/>
    </source>
</evidence>
<dbReference type="PANTHER" id="PTHR43140">
    <property type="entry name" value="TYPE-1 RESTRICTION ENZYME ECOKI SPECIFICITY PROTEIN"/>
    <property type="match status" value="1"/>
</dbReference>
<dbReference type="InterPro" id="IPR000055">
    <property type="entry name" value="Restrct_endonuc_typeI_TRD"/>
</dbReference>
<reference evidence="5 6" key="1">
    <citation type="submission" date="2017-10" db="EMBL/GenBank/DDBJ databases">
        <title>Whole genome sequencing of Pseudoxanthomonas broegbernensis DSM 12573(T).</title>
        <authorList>
            <person name="Kumar S."/>
            <person name="Bansal K."/>
            <person name="Kaur A."/>
            <person name="Patil P."/>
            <person name="Sharma S."/>
            <person name="Patil P.B."/>
        </authorList>
    </citation>
    <scope>NUCLEOTIDE SEQUENCE [LARGE SCALE GENOMIC DNA]</scope>
    <source>
        <strain evidence="5 6">DSM 12573</strain>
    </source>
</reference>
<dbReference type="GO" id="GO:0004519">
    <property type="term" value="F:endonuclease activity"/>
    <property type="evidence" value="ECO:0007669"/>
    <property type="project" value="UniProtKB-KW"/>
</dbReference>
<evidence type="ECO:0000256" key="1">
    <source>
        <dbReference type="ARBA" id="ARBA00010923"/>
    </source>
</evidence>
<dbReference type="InterPro" id="IPR051212">
    <property type="entry name" value="Type-I_RE_S_subunit"/>
</dbReference>
<dbReference type="GO" id="GO:0009307">
    <property type="term" value="P:DNA restriction-modification system"/>
    <property type="evidence" value="ECO:0007669"/>
    <property type="project" value="UniProtKB-KW"/>
</dbReference>
<dbReference type="RefSeq" id="WP_211373231.1">
    <property type="nucleotide sequence ID" value="NZ_MWIP01000111.1"/>
</dbReference>
<keyword evidence="5" id="KW-0378">Hydrolase</keyword>
<comment type="similarity">
    <text evidence="1">Belongs to the type-I restriction system S methylase family.</text>
</comment>
<evidence type="ECO:0000256" key="2">
    <source>
        <dbReference type="ARBA" id="ARBA00022747"/>
    </source>
</evidence>
<organism evidence="5 6">
    <name type="scientific">Pseudoxanthomonas broegbernensis</name>
    <dbReference type="NCBI Taxonomy" id="83619"/>
    <lineage>
        <taxon>Bacteria</taxon>
        <taxon>Pseudomonadati</taxon>
        <taxon>Pseudomonadota</taxon>
        <taxon>Gammaproteobacteria</taxon>
        <taxon>Lysobacterales</taxon>
        <taxon>Lysobacteraceae</taxon>
        <taxon>Pseudoxanthomonas</taxon>
    </lineage>
</organism>
<gene>
    <name evidence="5" type="ORF">B1992_15475</name>
</gene>
<keyword evidence="5" id="KW-0540">Nuclease</keyword>
<feature type="non-terminal residue" evidence="5">
    <location>
        <position position="1"/>
    </location>
</feature>
<protein>
    <submittedName>
        <fullName evidence="5">Type I restriction endonuclease subunit S</fullName>
    </submittedName>
</protein>
<evidence type="ECO:0000313" key="6">
    <source>
        <dbReference type="Proteomes" id="UP000462066"/>
    </source>
</evidence>
<dbReference type="PANTHER" id="PTHR43140:SF1">
    <property type="entry name" value="TYPE I RESTRICTION ENZYME ECOKI SPECIFICITY SUBUNIT"/>
    <property type="match status" value="1"/>
</dbReference>
<dbReference type="Proteomes" id="UP000462066">
    <property type="component" value="Unassembled WGS sequence"/>
</dbReference>
<accession>A0A7V8GJS9</accession>
<sequence>NNIDQRYVDQRTYEEWSARCTPEPGDVLITREAPMGEVCLIPPGERICLGQRMMLARLPADLMDPRFILYSLQDPRLMDRVQDKPIGATVQHLRVGGVETLLMPVPPLEEQRRIVAKLDELMALCDQLEASLTTGEAARTQLLEALLNGALSPTPAASCKHPCAAVCCYVVSRTDSMPNFVLTAHCKLS</sequence>
<dbReference type="AlphaFoldDB" id="A0A7V8GJS9"/>
<feature type="domain" description="Type I restriction modification DNA specificity" evidence="4">
    <location>
        <begin position="24"/>
        <end position="130"/>
    </location>
</feature>
<dbReference type="Pfam" id="PF01420">
    <property type="entry name" value="Methylase_S"/>
    <property type="match status" value="1"/>
</dbReference>
<evidence type="ECO:0000259" key="4">
    <source>
        <dbReference type="Pfam" id="PF01420"/>
    </source>
</evidence>
<evidence type="ECO:0000313" key="5">
    <source>
        <dbReference type="EMBL" id="KAF1682920.1"/>
    </source>
</evidence>
<name>A0A7V8GJS9_9GAMM</name>
<proteinExistence type="inferred from homology"/>